<dbReference type="EMBL" id="UGTH01000001">
    <property type="protein sequence ID" value="SUB75671.1"/>
    <property type="molecule type" value="Genomic_DNA"/>
</dbReference>
<evidence type="ECO:0000313" key="2">
    <source>
        <dbReference type="EMBL" id="SUB75671.1"/>
    </source>
</evidence>
<dbReference type="InterPro" id="IPR000847">
    <property type="entry name" value="LysR_HTH_N"/>
</dbReference>
<dbReference type="RefSeq" id="WP_004820854.1">
    <property type="nucleotide sequence ID" value="NZ_UGTH01000001.1"/>
</dbReference>
<dbReference type="InterPro" id="IPR051815">
    <property type="entry name" value="Molybdate_resp_trans_reg"/>
</dbReference>
<name>A0A379DDK3_9FIRM</name>
<reference evidence="2 3" key="1">
    <citation type="submission" date="2018-06" db="EMBL/GenBank/DDBJ databases">
        <authorList>
            <consortium name="Pathogen Informatics"/>
            <person name="Doyle S."/>
        </authorList>
    </citation>
    <scope>NUCLEOTIDE SEQUENCE [LARGE SCALE GENOMIC DNA]</scope>
    <source>
        <strain evidence="2 3">NCTC11088</strain>
    </source>
</reference>
<feature type="domain" description="HTH lysR-type" evidence="1">
    <location>
        <begin position="142"/>
        <end position="200"/>
    </location>
</feature>
<accession>A0A379DDK3</accession>
<dbReference type="PANTHER" id="PTHR30432">
    <property type="entry name" value="TRANSCRIPTIONAL REGULATOR MODE"/>
    <property type="match status" value="1"/>
</dbReference>
<dbReference type="SUPFAM" id="SSF46785">
    <property type="entry name" value="Winged helix' DNA-binding domain"/>
    <property type="match status" value="1"/>
</dbReference>
<keyword evidence="2" id="KW-0238">DNA-binding</keyword>
<dbReference type="GO" id="GO:0003700">
    <property type="term" value="F:DNA-binding transcription factor activity"/>
    <property type="evidence" value="ECO:0007669"/>
    <property type="project" value="InterPro"/>
</dbReference>
<dbReference type="InterPro" id="IPR036390">
    <property type="entry name" value="WH_DNA-bd_sf"/>
</dbReference>
<evidence type="ECO:0000259" key="1">
    <source>
        <dbReference type="Pfam" id="PF00126"/>
    </source>
</evidence>
<dbReference type="InterPro" id="IPR036388">
    <property type="entry name" value="WH-like_DNA-bd_sf"/>
</dbReference>
<sequence length="226" mass="25703">MTIAIIIPDEDYNLDVLRTLMVNVKPAVSDVFVVENNVDKNHLIKSGAIFIDKSSTEEIIDKYERKFIFEDLVEDLLRVDYLALEKESANGIFKVKDGSFRLVTSENETEKFEAPGDIQMTCQVKLTLNKNRRFYGPGTAQLLNLIDRTQSVKSAAAAMNISYSKALQMIRTMEKGLGYKVVEKKQGGTGGGESFLTEEGKLFAKKYIKFNLEVEECVRKIFKKYW</sequence>
<dbReference type="Gene3D" id="1.10.10.10">
    <property type="entry name" value="Winged helix-like DNA-binding domain superfamily/Winged helix DNA-binding domain"/>
    <property type="match status" value="1"/>
</dbReference>
<protein>
    <submittedName>
        <fullName evidence="2">DNA-binding transcriptional regulator ModE</fullName>
    </submittedName>
</protein>
<dbReference type="Proteomes" id="UP000254777">
    <property type="component" value="Unassembled WGS sequence"/>
</dbReference>
<dbReference type="PANTHER" id="PTHR30432:SF1">
    <property type="entry name" value="DNA-BINDING TRANSCRIPTIONAL DUAL REGULATOR MODE"/>
    <property type="match status" value="1"/>
</dbReference>
<organism evidence="2 3">
    <name type="scientific">Peptoniphilus indolicus</name>
    <dbReference type="NCBI Taxonomy" id="33030"/>
    <lineage>
        <taxon>Bacteria</taxon>
        <taxon>Bacillati</taxon>
        <taxon>Bacillota</taxon>
        <taxon>Tissierellia</taxon>
        <taxon>Tissierellales</taxon>
        <taxon>Peptoniphilaceae</taxon>
        <taxon>Peptoniphilus</taxon>
    </lineage>
</organism>
<dbReference type="AlphaFoldDB" id="A0A379DDK3"/>
<gene>
    <name evidence="2" type="ORF">NCTC11088_01469</name>
</gene>
<proteinExistence type="predicted"/>
<dbReference type="GO" id="GO:0003677">
    <property type="term" value="F:DNA binding"/>
    <property type="evidence" value="ECO:0007669"/>
    <property type="project" value="UniProtKB-KW"/>
</dbReference>
<dbReference type="Pfam" id="PF00126">
    <property type="entry name" value="HTH_1"/>
    <property type="match status" value="1"/>
</dbReference>
<evidence type="ECO:0000313" key="3">
    <source>
        <dbReference type="Proteomes" id="UP000254777"/>
    </source>
</evidence>